<evidence type="ECO:0000313" key="2">
    <source>
        <dbReference type="Proteomes" id="UP001497516"/>
    </source>
</evidence>
<protein>
    <submittedName>
        <fullName evidence="1">Uncharacterized protein</fullName>
    </submittedName>
</protein>
<gene>
    <name evidence="1" type="ORF">LTRI10_LOCUS50134</name>
</gene>
<accession>A0AAV2GKJ2</accession>
<sequence length="97" mass="10581">MNGVGTSSLMAVEKVTDDESLTSYAHLSHLKSNITESSLILEKLLLSTTSPIWGWGISHTPPTLKTTSPAHLQKLTFFKPSHQQNGFVPHHHHLGSG</sequence>
<dbReference type="EMBL" id="OZ034822">
    <property type="protein sequence ID" value="CAL1410737.1"/>
    <property type="molecule type" value="Genomic_DNA"/>
</dbReference>
<dbReference type="AlphaFoldDB" id="A0AAV2GKJ2"/>
<dbReference type="Proteomes" id="UP001497516">
    <property type="component" value="Chromosome 9"/>
</dbReference>
<proteinExistence type="predicted"/>
<name>A0AAV2GKJ2_9ROSI</name>
<organism evidence="1 2">
    <name type="scientific">Linum trigynum</name>
    <dbReference type="NCBI Taxonomy" id="586398"/>
    <lineage>
        <taxon>Eukaryota</taxon>
        <taxon>Viridiplantae</taxon>
        <taxon>Streptophyta</taxon>
        <taxon>Embryophyta</taxon>
        <taxon>Tracheophyta</taxon>
        <taxon>Spermatophyta</taxon>
        <taxon>Magnoliopsida</taxon>
        <taxon>eudicotyledons</taxon>
        <taxon>Gunneridae</taxon>
        <taxon>Pentapetalae</taxon>
        <taxon>rosids</taxon>
        <taxon>fabids</taxon>
        <taxon>Malpighiales</taxon>
        <taxon>Linaceae</taxon>
        <taxon>Linum</taxon>
    </lineage>
</organism>
<reference evidence="1 2" key="1">
    <citation type="submission" date="2024-04" db="EMBL/GenBank/DDBJ databases">
        <authorList>
            <person name="Fracassetti M."/>
        </authorList>
    </citation>
    <scope>NUCLEOTIDE SEQUENCE [LARGE SCALE GENOMIC DNA]</scope>
</reference>
<keyword evidence="2" id="KW-1185">Reference proteome</keyword>
<evidence type="ECO:0000313" key="1">
    <source>
        <dbReference type="EMBL" id="CAL1410737.1"/>
    </source>
</evidence>